<feature type="domain" description="Wall-associated receptor kinase galacturonan-binding" evidence="3">
    <location>
        <begin position="25"/>
        <end position="77"/>
    </location>
</feature>
<keyword evidence="5" id="KW-1185">Reference proteome</keyword>
<dbReference type="AlphaFoldDB" id="A0AAD4XAH0"/>
<protein>
    <recommendedName>
        <fullName evidence="3">Wall-associated receptor kinase galacturonan-binding domain-containing protein</fullName>
    </recommendedName>
</protein>
<proteinExistence type="predicted"/>
<dbReference type="GO" id="GO:0016020">
    <property type="term" value="C:membrane"/>
    <property type="evidence" value="ECO:0007669"/>
    <property type="project" value="UniProtKB-SubCell"/>
</dbReference>
<dbReference type="EMBL" id="JAJJMB010013076">
    <property type="protein sequence ID" value="KAI3871102.1"/>
    <property type="molecule type" value="Genomic_DNA"/>
</dbReference>
<gene>
    <name evidence="4" type="ORF">MKW98_015002</name>
</gene>
<organism evidence="4 5">
    <name type="scientific">Papaver atlanticum</name>
    <dbReference type="NCBI Taxonomy" id="357466"/>
    <lineage>
        <taxon>Eukaryota</taxon>
        <taxon>Viridiplantae</taxon>
        <taxon>Streptophyta</taxon>
        <taxon>Embryophyta</taxon>
        <taxon>Tracheophyta</taxon>
        <taxon>Spermatophyta</taxon>
        <taxon>Magnoliopsida</taxon>
        <taxon>Ranunculales</taxon>
        <taxon>Papaveraceae</taxon>
        <taxon>Papaveroideae</taxon>
        <taxon>Papaver</taxon>
    </lineage>
</organism>
<dbReference type="Pfam" id="PF13947">
    <property type="entry name" value="GUB_WAK_bind"/>
    <property type="match status" value="1"/>
</dbReference>
<name>A0AAD4XAH0_9MAGN</name>
<evidence type="ECO:0000256" key="2">
    <source>
        <dbReference type="ARBA" id="ARBA00022729"/>
    </source>
</evidence>
<comment type="caution">
    <text evidence="4">The sequence shown here is derived from an EMBL/GenBank/DDBJ whole genome shotgun (WGS) entry which is preliminary data.</text>
</comment>
<dbReference type="PANTHER" id="PTHR33491">
    <property type="entry name" value="OSJNBA0016N04.9 PROTEIN"/>
    <property type="match status" value="1"/>
</dbReference>
<dbReference type="Proteomes" id="UP001202328">
    <property type="component" value="Unassembled WGS sequence"/>
</dbReference>
<dbReference type="GO" id="GO:0030247">
    <property type="term" value="F:polysaccharide binding"/>
    <property type="evidence" value="ECO:0007669"/>
    <property type="project" value="InterPro"/>
</dbReference>
<evidence type="ECO:0000313" key="5">
    <source>
        <dbReference type="Proteomes" id="UP001202328"/>
    </source>
</evidence>
<sequence length="295" mass="32253">MSTIIIICRNTDGCFPTNSQAWLHNKCGNVSIPYPFGIGEGCFLEESFELRCHNSIPVDRQKPMHGGFYVSEISIAGGYMITDFSISTHCPNNQIQNFGYSIADSFSKKFTFSATRNKLTAIGCNTYAYLGLNSSTYTAVGCMPLCNRGVVSTNGSCTGSGCCQASVPAGLRKFTLTTGSLNEIQALPSSNPCSYAFLVESNSFEFFSSYLQNFKDNGTESVPVAIDWKVGTETCWKAQRNSKSYACGPNTECVEGDAPGYRCECKRGHEGHPYSNRTTDGRCQGNNYCILLEIR</sequence>
<evidence type="ECO:0000313" key="4">
    <source>
        <dbReference type="EMBL" id="KAI3871102.1"/>
    </source>
</evidence>
<dbReference type="InterPro" id="IPR025287">
    <property type="entry name" value="WAK_GUB"/>
</dbReference>
<reference evidence="4" key="1">
    <citation type="submission" date="2022-04" db="EMBL/GenBank/DDBJ databases">
        <title>A functionally conserved STORR gene fusion in Papaver species that diverged 16.8 million years ago.</title>
        <authorList>
            <person name="Catania T."/>
        </authorList>
    </citation>
    <scope>NUCLEOTIDE SEQUENCE</scope>
    <source>
        <strain evidence="4">S-188037</strain>
    </source>
</reference>
<evidence type="ECO:0000259" key="3">
    <source>
        <dbReference type="Pfam" id="PF13947"/>
    </source>
</evidence>
<accession>A0AAD4XAH0</accession>
<comment type="subcellular location">
    <subcellularLocation>
        <location evidence="1">Membrane</location>
        <topology evidence="1">Single-pass membrane protein</topology>
    </subcellularLocation>
</comment>
<keyword evidence="2" id="KW-0732">Signal</keyword>
<evidence type="ECO:0000256" key="1">
    <source>
        <dbReference type="ARBA" id="ARBA00004167"/>
    </source>
</evidence>